<evidence type="ECO:0000256" key="3">
    <source>
        <dbReference type="ARBA" id="ARBA00022630"/>
    </source>
</evidence>
<dbReference type="Gene3D" id="1.10.540.10">
    <property type="entry name" value="Acyl-CoA dehydrogenase/oxidase, N-terminal domain"/>
    <property type="match status" value="2"/>
</dbReference>
<comment type="caution">
    <text evidence="9">The sequence shown here is derived from an EMBL/GenBank/DDBJ whole genome shotgun (WGS) entry which is preliminary data.</text>
</comment>
<feature type="domain" description="Acyl-CoA dehydrogenase/oxidase C-terminal" evidence="6">
    <location>
        <begin position="585"/>
        <end position="730"/>
    </location>
</feature>
<organism evidence="9 10">
    <name type="scientific">Nocardioides caeni</name>
    <dbReference type="NCBI Taxonomy" id="574700"/>
    <lineage>
        <taxon>Bacteria</taxon>
        <taxon>Bacillati</taxon>
        <taxon>Actinomycetota</taxon>
        <taxon>Actinomycetes</taxon>
        <taxon>Propionibacteriales</taxon>
        <taxon>Nocardioidaceae</taxon>
        <taxon>Nocardioides</taxon>
    </lineage>
</organism>
<dbReference type="InterPro" id="IPR052161">
    <property type="entry name" value="Mycobact_Acyl-CoA_DH"/>
</dbReference>
<evidence type="ECO:0000259" key="7">
    <source>
        <dbReference type="Pfam" id="PF02770"/>
    </source>
</evidence>
<dbReference type="SUPFAM" id="SSF47203">
    <property type="entry name" value="Acyl-CoA dehydrogenase C-terminal domain-like"/>
    <property type="match status" value="2"/>
</dbReference>
<evidence type="ECO:0000256" key="4">
    <source>
        <dbReference type="ARBA" id="ARBA00022827"/>
    </source>
</evidence>
<dbReference type="EMBL" id="STGW01000003">
    <property type="protein sequence ID" value="THV16160.1"/>
    <property type="molecule type" value="Genomic_DNA"/>
</dbReference>
<dbReference type="PANTHER" id="PTHR43292:SF4">
    <property type="entry name" value="ACYL-COA DEHYDROGENASE FADE34"/>
    <property type="match status" value="1"/>
</dbReference>
<dbReference type="FunFam" id="2.40.110.10:FF:000011">
    <property type="entry name" value="Acyl-CoA dehydrogenase FadE34"/>
    <property type="match status" value="1"/>
</dbReference>
<dbReference type="InterPro" id="IPR037069">
    <property type="entry name" value="AcylCoA_DH/ox_N_sf"/>
</dbReference>
<dbReference type="InterPro" id="IPR036250">
    <property type="entry name" value="AcylCo_DH-like_C"/>
</dbReference>
<dbReference type="AlphaFoldDB" id="A0A4S8NHF8"/>
<dbReference type="Pfam" id="PF00441">
    <property type="entry name" value="Acyl-CoA_dh_1"/>
    <property type="match status" value="2"/>
</dbReference>
<comment type="cofactor">
    <cofactor evidence="1">
        <name>FAD</name>
        <dbReference type="ChEBI" id="CHEBI:57692"/>
    </cofactor>
</comment>
<dbReference type="InterPro" id="IPR006091">
    <property type="entry name" value="Acyl-CoA_Oxase/DH_mid-dom"/>
</dbReference>
<dbReference type="GO" id="GO:0050660">
    <property type="term" value="F:flavin adenine dinucleotide binding"/>
    <property type="evidence" value="ECO:0007669"/>
    <property type="project" value="InterPro"/>
</dbReference>
<dbReference type="Gene3D" id="2.40.110.10">
    <property type="entry name" value="Butyryl-CoA Dehydrogenase, subunit A, domain 2"/>
    <property type="match status" value="1"/>
</dbReference>
<dbReference type="PANTHER" id="PTHR43292">
    <property type="entry name" value="ACYL-COA DEHYDROGENASE"/>
    <property type="match status" value="1"/>
</dbReference>
<dbReference type="Pfam" id="PF02770">
    <property type="entry name" value="Acyl-CoA_dh_M"/>
    <property type="match status" value="1"/>
</dbReference>
<dbReference type="OrthoDB" id="4577375at2"/>
<evidence type="ECO:0000313" key="9">
    <source>
        <dbReference type="EMBL" id="THV16160.1"/>
    </source>
</evidence>
<gene>
    <name evidence="9" type="ORF">E9934_07500</name>
</gene>
<protein>
    <submittedName>
        <fullName evidence="9">Acyl-CoA dehydrogenase</fullName>
    </submittedName>
</protein>
<dbReference type="InterPro" id="IPR013786">
    <property type="entry name" value="AcylCoA_DH/ox_N"/>
</dbReference>
<feature type="domain" description="Acyl-CoA dehydrogenase/oxidase C-terminal" evidence="6">
    <location>
        <begin position="228"/>
        <end position="362"/>
    </location>
</feature>
<proteinExistence type="inferred from homology"/>
<dbReference type="Pfam" id="PF02771">
    <property type="entry name" value="Acyl-CoA_dh_N"/>
    <property type="match status" value="1"/>
</dbReference>
<dbReference type="InterPro" id="IPR009100">
    <property type="entry name" value="AcylCoA_DH/oxidase_NM_dom_sf"/>
</dbReference>
<name>A0A4S8NHF8_9ACTN</name>
<dbReference type="GO" id="GO:0016627">
    <property type="term" value="F:oxidoreductase activity, acting on the CH-CH group of donors"/>
    <property type="evidence" value="ECO:0007669"/>
    <property type="project" value="InterPro"/>
</dbReference>
<evidence type="ECO:0000256" key="5">
    <source>
        <dbReference type="ARBA" id="ARBA00023002"/>
    </source>
</evidence>
<dbReference type="GO" id="GO:0005886">
    <property type="term" value="C:plasma membrane"/>
    <property type="evidence" value="ECO:0007669"/>
    <property type="project" value="TreeGrafter"/>
</dbReference>
<reference evidence="9 10" key="1">
    <citation type="journal article" date="2009" name="Int. J. Syst. Evol. Microbiol.">
        <title>Nocardioides caeni sp. nov., isolated from wastewater.</title>
        <authorList>
            <person name="Yoon J.H."/>
            <person name="Kang S.J."/>
            <person name="Park S."/>
            <person name="Kim W."/>
            <person name="Oh T.K."/>
        </authorList>
    </citation>
    <scope>NUCLEOTIDE SEQUENCE [LARGE SCALE GENOMIC DNA]</scope>
    <source>
        <strain evidence="9 10">DSM 23134</strain>
    </source>
</reference>
<evidence type="ECO:0000256" key="1">
    <source>
        <dbReference type="ARBA" id="ARBA00001974"/>
    </source>
</evidence>
<evidence type="ECO:0000313" key="10">
    <source>
        <dbReference type="Proteomes" id="UP000307087"/>
    </source>
</evidence>
<keyword evidence="10" id="KW-1185">Reference proteome</keyword>
<comment type="similarity">
    <text evidence="2">Belongs to the acyl-CoA dehydrogenase family.</text>
</comment>
<feature type="domain" description="Acyl-CoA dehydrogenase/oxidase N-terminal" evidence="8">
    <location>
        <begin position="13"/>
        <end position="105"/>
    </location>
</feature>
<dbReference type="SUPFAM" id="SSF56645">
    <property type="entry name" value="Acyl-CoA dehydrogenase NM domain-like"/>
    <property type="match status" value="2"/>
</dbReference>
<evidence type="ECO:0000259" key="8">
    <source>
        <dbReference type="Pfam" id="PF02771"/>
    </source>
</evidence>
<evidence type="ECO:0000259" key="6">
    <source>
        <dbReference type="Pfam" id="PF00441"/>
    </source>
</evidence>
<keyword evidence="4" id="KW-0274">FAD</keyword>
<evidence type="ECO:0000256" key="2">
    <source>
        <dbReference type="ARBA" id="ARBA00009347"/>
    </source>
</evidence>
<dbReference type="Proteomes" id="UP000307087">
    <property type="component" value="Unassembled WGS sequence"/>
</dbReference>
<dbReference type="InterPro" id="IPR046373">
    <property type="entry name" value="Acyl-CoA_Oxase/DH_mid-dom_sf"/>
</dbReference>
<keyword evidence="3" id="KW-0285">Flavoprotein</keyword>
<dbReference type="RefSeq" id="WP_136562255.1">
    <property type="nucleotide sequence ID" value="NZ_BAABLS010000010.1"/>
</dbReference>
<dbReference type="InterPro" id="IPR009075">
    <property type="entry name" value="AcylCo_DH/oxidase_C"/>
</dbReference>
<dbReference type="Gene3D" id="1.20.140.10">
    <property type="entry name" value="Butyryl-CoA Dehydrogenase, subunit A, domain 3"/>
    <property type="match status" value="2"/>
</dbReference>
<feature type="domain" description="Acyl-CoA oxidase/dehydrogenase middle" evidence="7">
    <location>
        <begin position="479"/>
        <end position="573"/>
    </location>
</feature>
<keyword evidence="5" id="KW-0560">Oxidoreductase</keyword>
<accession>A0A4S8NHF8</accession>
<sequence>MARQSYELGLGLTEEHVDLANAVADLAQRMITPDVVRKDVDAVVGDRLPAFWSSLVDYDLLGLHVDEEHGGAGGGLLTLAVALEALGRHAAPGPFVPTVLASALVQADGGKPAVDLLPRLVDGTTTAAVALEASGVPAAEESGGALTVSGTWEGVTSAEQADVLVLPVERGGTIRWIVTTSDAVRVEAQDSIDVVRRSARVTADGLVIDGDHLLSSLDADRARSIAAVVLGAEATGVIAWAVAAASEYARIRVQFGRPIGQFQAIKHKCARMGVDLELARAAVWDAAAAIDKGDDNADFAGSVAGALVPDLAVQVTQDCIQTHGGIGFTWEHDAHLYYRRALAIRGLVGSREERVLRVADAALSGAGRAMELELPPEADAIRAEVRAELDAIKVIEDEDERLIALGDGGWVLPYFPKPYGRAAGPLEQIVIAQELKAAGIQVPSLLMGVWALASIVGHGSAELADELALPTLRGDIMWCQLFSEPGAGSDLASLQTRATKVEGGWRINGQKIWTTMAQFSDWGILIARTNPTAPKHEGITYFLLDMSSEGIDVRPLREMTGSALFNEVFFDDVFIPDRYVVGEIDHGWQVTRTALASERVALSAKMEAYANDGDLLRFARGRELSTVARHHLGELIAESQAIDVLGARVVLKQLMGADTSTTSSAGKLLAMGISQKIAEYVVAELGIAGSVAVPGERSDHAIEQLIAGRATTIYGGTTEVQLNVIGERMLGLPRDAQ</sequence>